<feature type="compositionally biased region" description="Low complexity" evidence="1">
    <location>
        <begin position="31"/>
        <end position="42"/>
    </location>
</feature>
<feature type="compositionally biased region" description="Acidic residues" evidence="1">
    <location>
        <begin position="43"/>
        <end position="54"/>
    </location>
</feature>
<dbReference type="HOGENOM" id="CLU_1586602_0_0_1"/>
<accession>A0A067SHQ4</accession>
<reference evidence="3" key="1">
    <citation type="journal article" date="2014" name="Proc. Natl. Acad. Sci. U.S.A.">
        <title>Extensive sampling of basidiomycete genomes demonstrates inadequacy of the white-rot/brown-rot paradigm for wood decay fungi.</title>
        <authorList>
            <person name="Riley R."/>
            <person name="Salamov A.A."/>
            <person name="Brown D.W."/>
            <person name="Nagy L.G."/>
            <person name="Floudas D."/>
            <person name="Held B.W."/>
            <person name="Levasseur A."/>
            <person name="Lombard V."/>
            <person name="Morin E."/>
            <person name="Otillar R."/>
            <person name="Lindquist E.A."/>
            <person name="Sun H."/>
            <person name="LaButti K.M."/>
            <person name="Schmutz J."/>
            <person name="Jabbour D."/>
            <person name="Luo H."/>
            <person name="Baker S.E."/>
            <person name="Pisabarro A.G."/>
            <person name="Walton J.D."/>
            <person name="Blanchette R.A."/>
            <person name="Henrissat B."/>
            <person name="Martin F."/>
            <person name="Cullen D."/>
            <person name="Hibbett D.S."/>
            <person name="Grigoriev I.V."/>
        </authorList>
    </citation>
    <scope>NUCLEOTIDE SEQUENCE [LARGE SCALE GENOMIC DNA]</scope>
    <source>
        <strain evidence="3">CBS 339.88</strain>
    </source>
</reference>
<feature type="region of interest" description="Disordered" evidence="1">
    <location>
        <begin position="28"/>
        <end position="168"/>
    </location>
</feature>
<organism evidence="2 3">
    <name type="scientific">Galerina marginata (strain CBS 339.88)</name>
    <dbReference type="NCBI Taxonomy" id="685588"/>
    <lineage>
        <taxon>Eukaryota</taxon>
        <taxon>Fungi</taxon>
        <taxon>Dikarya</taxon>
        <taxon>Basidiomycota</taxon>
        <taxon>Agaricomycotina</taxon>
        <taxon>Agaricomycetes</taxon>
        <taxon>Agaricomycetidae</taxon>
        <taxon>Agaricales</taxon>
        <taxon>Agaricineae</taxon>
        <taxon>Strophariaceae</taxon>
        <taxon>Galerina</taxon>
    </lineage>
</organism>
<feature type="compositionally biased region" description="Polar residues" evidence="1">
    <location>
        <begin position="127"/>
        <end position="151"/>
    </location>
</feature>
<keyword evidence="3" id="KW-1185">Reference proteome</keyword>
<proteinExistence type="predicted"/>
<gene>
    <name evidence="2" type="ORF">GALMADRAFT_216561</name>
</gene>
<evidence type="ECO:0000313" key="2">
    <source>
        <dbReference type="EMBL" id="KDR67269.1"/>
    </source>
</evidence>
<dbReference type="Proteomes" id="UP000027222">
    <property type="component" value="Unassembled WGS sequence"/>
</dbReference>
<dbReference type="AlphaFoldDB" id="A0A067SHQ4"/>
<feature type="compositionally biased region" description="Polar residues" evidence="1">
    <location>
        <begin position="84"/>
        <end position="105"/>
    </location>
</feature>
<sequence length="168" mass="17981">MTPSKEYPYREASGKACFVCESNPDFADMGSSNCPRCSPSSNDDPDNSELELDGSESSNSESEFGGDDTNNMDVEGGNERNDPPDNSVQDSPTLSHEASFENSAEGNEAEPNVPSHGQNDLIGDGSPTHQNNQEEAAPTPNQEDTTPTSTAVVEPIEELGRTKRKRVA</sequence>
<evidence type="ECO:0000256" key="1">
    <source>
        <dbReference type="SAM" id="MobiDB-lite"/>
    </source>
</evidence>
<protein>
    <submittedName>
        <fullName evidence="2">Uncharacterized protein</fullName>
    </submittedName>
</protein>
<dbReference type="EMBL" id="KL142416">
    <property type="protein sequence ID" value="KDR67269.1"/>
    <property type="molecule type" value="Genomic_DNA"/>
</dbReference>
<evidence type="ECO:0000313" key="3">
    <source>
        <dbReference type="Proteomes" id="UP000027222"/>
    </source>
</evidence>
<name>A0A067SHQ4_GALM3</name>